<organism evidence="1 2">
    <name type="scientific">Catenaria anguillulae PL171</name>
    <dbReference type="NCBI Taxonomy" id="765915"/>
    <lineage>
        <taxon>Eukaryota</taxon>
        <taxon>Fungi</taxon>
        <taxon>Fungi incertae sedis</taxon>
        <taxon>Blastocladiomycota</taxon>
        <taxon>Blastocladiomycetes</taxon>
        <taxon>Blastocladiales</taxon>
        <taxon>Catenariaceae</taxon>
        <taxon>Catenaria</taxon>
    </lineage>
</organism>
<keyword evidence="2" id="KW-1185">Reference proteome</keyword>
<evidence type="ECO:0000313" key="2">
    <source>
        <dbReference type="Proteomes" id="UP000193411"/>
    </source>
</evidence>
<reference evidence="1 2" key="1">
    <citation type="submission" date="2016-07" db="EMBL/GenBank/DDBJ databases">
        <title>Pervasive Adenine N6-methylation of Active Genes in Fungi.</title>
        <authorList>
            <consortium name="DOE Joint Genome Institute"/>
            <person name="Mondo S.J."/>
            <person name="Dannebaum R.O."/>
            <person name="Kuo R.C."/>
            <person name="Labutti K."/>
            <person name="Haridas S."/>
            <person name="Kuo A."/>
            <person name="Salamov A."/>
            <person name="Ahrendt S.R."/>
            <person name="Lipzen A."/>
            <person name="Sullivan W."/>
            <person name="Andreopoulos W.B."/>
            <person name="Clum A."/>
            <person name="Lindquist E."/>
            <person name="Daum C."/>
            <person name="Ramamoorthy G.K."/>
            <person name="Gryganskyi A."/>
            <person name="Culley D."/>
            <person name="Magnuson J.K."/>
            <person name="James T.Y."/>
            <person name="O'Malley M.A."/>
            <person name="Stajich J.E."/>
            <person name="Spatafora J.W."/>
            <person name="Visel A."/>
            <person name="Grigoriev I.V."/>
        </authorList>
    </citation>
    <scope>NUCLEOTIDE SEQUENCE [LARGE SCALE GENOMIC DNA]</scope>
    <source>
        <strain evidence="1 2">PL171</strain>
    </source>
</reference>
<sequence length="259" mass="28813">MVEHFMRTLPSSLWPTRPIKAGGIRTSRPSPLRTTPKSMMTLVNPRFSSCLAVIRAHPLTLFLAPTWINPILNFGPTCKMSASIADNKNPTLLVPTILFAFLFRPKLCAMLRARTILFAVGDIVALFTPTQSNAAKSVAKKLTPQWTFPFCITKINSNQTFFDLSTSPTDCPLASSWSLMLDFMFSLFKLETVISLKKAEIPCSFHFLCFKSFCRTVLVAPLPLAPSLVFLCFTLLSSCLAQLGIKTHPTLHQSCLSFF</sequence>
<gene>
    <name evidence="1" type="ORF">BCR44DRAFT_1040449</name>
</gene>
<name>A0A1Y2H730_9FUNG</name>
<dbReference type="AlphaFoldDB" id="A0A1Y2H730"/>
<protein>
    <submittedName>
        <fullName evidence="1">Uncharacterized protein</fullName>
    </submittedName>
</protein>
<dbReference type="Proteomes" id="UP000193411">
    <property type="component" value="Unassembled WGS sequence"/>
</dbReference>
<accession>A0A1Y2H730</accession>
<comment type="caution">
    <text evidence="1">The sequence shown here is derived from an EMBL/GenBank/DDBJ whole genome shotgun (WGS) entry which is preliminary data.</text>
</comment>
<proteinExistence type="predicted"/>
<evidence type="ECO:0000313" key="1">
    <source>
        <dbReference type="EMBL" id="ORZ29771.1"/>
    </source>
</evidence>
<dbReference type="EMBL" id="MCFL01000128">
    <property type="protein sequence ID" value="ORZ29771.1"/>
    <property type="molecule type" value="Genomic_DNA"/>
</dbReference>